<dbReference type="Proteomes" id="UP001272137">
    <property type="component" value="Unassembled WGS sequence"/>
</dbReference>
<protein>
    <submittedName>
        <fullName evidence="2">Uncharacterized protein</fullName>
    </submittedName>
</protein>
<name>A0AAW9D3I6_BURTH</name>
<feature type="region of interest" description="Disordered" evidence="1">
    <location>
        <begin position="21"/>
        <end position="67"/>
    </location>
</feature>
<comment type="caution">
    <text evidence="2">The sequence shown here is derived from an EMBL/GenBank/DDBJ whole genome shotgun (WGS) entry which is preliminary data.</text>
</comment>
<evidence type="ECO:0000256" key="1">
    <source>
        <dbReference type="SAM" id="MobiDB-lite"/>
    </source>
</evidence>
<evidence type="ECO:0000313" key="2">
    <source>
        <dbReference type="EMBL" id="MDW9255219.1"/>
    </source>
</evidence>
<gene>
    <name evidence="2" type="ORF">C7S16_2818</name>
</gene>
<dbReference type="EMBL" id="QXCT01000002">
    <property type="protein sequence ID" value="MDW9255219.1"/>
    <property type="molecule type" value="Genomic_DNA"/>
</dbReference>
<evidence type="ECO:0000313" key="3">
    <source>
        <dbReference type="Proteomes" id="UP001272137"/>
    </source>
</evidence>
<dbReference type="AlphaFoldDB" id="A0AAW9D3I6"/>
<accession>A0AAW9D3I6</accession>
<organism evidence="2 3">
    <name type="scientific">Burkholderia thailandensis</name>
    <dbReference type="NCBI Taxonomy" id="57975"/>
    <lineage>
        <taxon>Bacteria</taxon>
        <taxon>Pseudomonadati</taxon>
        <taxon>Pseudomonadota</taxon>
        <taxon>Betaproteobacteria</taxon>
        <taxon>Burkholderiales</taxon>
        <taxon>Burkholderiaceae</taxon>
        <taxon>Burkholderia</taxon>
        <taxon>pseudomallei group</taxon>
    </lineage>
</organism>
<proteinExistence type="predicted"/>
<feature type="compositionally biased region" description="Basic and acidic residues" evidence="1">
    <location>
        <begin position="21"/>
        <end position="30"/>
    </location>
</feature>
<sequence length="89" mass="10383">MSYELKNDDVDQEGLRIAARKERAKTEREGGLQPGSAPFPRRRRDARRLSGVRADARGGRTRQPAGAERAWRLLSDRLRREWLWRARGR</sequence>
<reference evidence="2" key="1">
    <citation type="submission" date="2018-08" db="EMBL/GenBank/DDBJ databases">
        <title>Identification of Burkholderia cepacia strains that express a Burkholderia pseudomallei-like capsular polysaccharide.</title>
        <authorList>
            <person name="Burtnick M.N."/>
            <person name="Vongsouvath M."/>
            <person name="Newton P."/>
            <person name="Wuthiekanun V."/>
            <person name="Limmathurotsakul D."/>
            <person name="Brett P.J."/>
            <person name="Chantratita N."/>
            <person name="Dance D.A."/>
        </authorList>
    </citation>
    <scope>NUCLEOTIDE SEQUENCE</scope>
    <source>
        <strain evidence="2">SBXCC001</strain>
    </source>
</reference>